<feature type="repeat" description="WD" evidence="3">
    <location>
        <begin position="198"/>
        <end position="232"/>
    </location>
</feature>
<evidence type="ECO:0000256" key="2">
    <source>
        <dbReference type="ARBA" id="ARBA00022737"/>
    </source>
</evidence>
<dbReference type="PROSITE" id="PS50294">
    <property type="entry name" value="WD_REPEATS_REGION"/>
    <property type="match status" value="1"/>
</dbReference>
<dbReference type="Proteomes" id="UP001139648">
    <property type="component" value="Unassembled WGS sequence"/>
</dbReference>
<dbReference type="InterPro" id="IPR019775">
    <property type="entry name" value="WD40_repeat_CS"/>
</dbReference>
<protein>
    <submittedName>
        <fullName evidence="4">WD40 repeat protein</fullName>
    </submittedName>
</protein>
<feature type="repeat" description="WD" evidence="3">
    <location>
        <begin position="144"/>
        <end position="185"/>
    </location>
</feature>
<dbReference type="SUPFAM" id="SSF51004">
    <property type="entry name" value="C-terminal (heme d1) domain of cytochrome cd1-nitrite reductase"/>
    <property type="match status" value="1"/>
</dbReference>
<dbReference type="Pfam" id="PF00400">
    <property type="entry name" value="WD40"/>
    <property type="match status" value="2"/>
</dbReference>
<keyword evidence="2" id="KW-0677">Repeat</keyword>
<dbReference type="AlphaFoldDB" id="A0A9X2GSL6"/>
<dbReference type="InterPro" id="IPR011048">
    <property type="entry name" value="Haem_d1_sf"/>
</dbReference>
<dbReference type="PROSITE" id="PS50082">
    <property type="entry name" value="WD_REPEATS_2"/>
    <property type="match status" value="2"/>
</dbReference>
<dbReference type="EMBL" id="JAMZEB010000002">
    <property type="protein sequence ID" value="MCP2360138.1"/>
    <property type="molecule type" value="Genomic_DNA"/>
</dbReference>
<accession>A0A9X2GSL6</accession>
<reference evidence="4" key="1">
    <citation type="submission" date="2022-06" db="EMBL/GenBank/DDBJ databases">
        <title>Sequencing the genomes of 1000 actinobacteria strains.</title>
        <authorList>
            <person name="Klenk H.-P."/>
        </authorList>
    </citation>
    <scope>NUCLEOTIDE SEQUENCE</scope>
    <source>
        <strain evidence="4">DSM 46694</strain>
    </source>
</reference>
<comment type="caution">
    <text evidence="4">The sequence shown here is derived from an EMBL/GenBank/DDBJ whole genome shotgun (WGS) entry which is preliminary data.</text>
</comment>
<sequence length="458" mass="48460">MSAGSWTRRDRALLAVLVVVLGAAAYGWKHEHDRASAFERAALAHTLALRGAELRDSDLAQALAFGTAAVAVHDDDRTRAGLLDSVLMNERTVLAEPVPEGGQDVAVSADGRFALAEDEDGVAVWDLRDRLGEEEFEPDRLALLRGHRREVSAVALAADGRTALTGDEDGVVLVWNLTRPERPVREATLTPGRKGGEIRALALSGDARLAVAADDDGRMKIWDLSDRSRPARLSDTRAGGVGVEELALSADGRTAAVVVGEHGGWTTLWDLADPARPARLPSPAFPRGSVADLAMSADGRSALIAEAERLETWEIGDRLSPGRIAAMDLPRVSELAVTSDGGMALAAGEDGAAALLDLSQPSRPARTASLRGDMEYVEAVALSGDGQVALMASRYRGVFLWNLTHLDDLVADPLATYCDLPGGDRGLTWAAWKEATGGVDWARFGGYGSHSVSPCSLG</sequence>
<dbReference type="InterPro" id="IPR001680">
    <property type="entry name" value="WD40_rpt"/>
</dbReference>
<dbReference type="PROSITE" id="PS00678">
    <property type="entry name" value="WD_REPEATS_1"/>
    <property type="match status" value="2"/>
</dbReference>
<dbReference type="InterPro" id="IPR050505">
    <property type="entry name" value="WDR55/POC1"/>
</dbReference>
<evidence type="ECO:0000256" key="3">
    <source>
        <dbReference type="PROSITE-ProRule" id="PRU00221"/>
    </source>
</evidence>
<organism evidence="4 5">
    <name type="scientific">Nonomuraea thailandensis</name>
    <dbReference type="NCBI Taxonomy" id="1188745"/>
    <lineage>
        <taxon>Bacteria</taxon>
        <taxon>Bacillati</taxon>
        <taxon>Actinomycetota</taxon>
        <taxon>Actinomycetes</taxon>
        <taxon>Streptosporangiales</taxon>
        <taxon>Streptosporangiaceae</taxon>
        <taxon>Nonomuraea</taxon>
    </lineage>
</organism>
<dbReference type="RefSeq" id="WP_253747788.1">
    <property type="nucleotide sequence ID" value="NZ_BAABKA010000066.1"/>
</dbReference>
<dbReference type="SMART" id="SM00320">
    <property type="entry name" value="WD40"/>
    <property type="match status" value="3"/>
</dbReference>
<dbReference type="PANTHER" id="PTHR44019:SF8">
    <property type="entry name" value="POC1 CENTRIOLAR PROTEIN HOMOLOG"/>
    <property type="match status" value="1"/>
</dbReference>
<dbReference type="PANTHER" id="PTHR44019">
    <property type="entry name" value="WD REPEAT-CONTAINING PROTEIN 55"/>
    <property type="match status" value="1"/>
</dbReference>
<evidence type="ECO:0000313" key="4">
    <source>
        <dbReference type="EMBL" id="MCP2360138.1"/>
    </source>
</evidence>
<evidence type="ECO:0000313" key="5">
    <source>
        <dbReference type="Proteomes" id="UP001139648"/>
    </source>
</evidence>
<dbReference type="InterPro" id="IPR015943">
    <property type="entry name" value="WD40/YVTN_repeat-like_dom_sf"/>
</dbReference>
<proteinExistence type="predicted"/>
<evidence type="ECO:0000256" key="1">
    <source>
        <dbReference type="ARBA" id="ARBA00022574"/>
    </source>
</evidence>
<name>A0A9X2GSL6_9ACTN</name>
<keyword evidence="5" id="KW-1185">Reference proteome</keyword>
<dbReference type="Gene3D" id="2.130.10.10">
    <property type="entry name" value="YVTN repeat-like/Quinoprotein amine dehydrogenase"/>
    <property type="match status" value="2"/>
</dbReference>
<gene>
    <name evidence="4" type="ORF">HD597_007158</name>
</gene>
<keyword evidence="1 3" id="KW-0853">WD repeat</keyword>